<keyword evidence="2" id="KW-1185">Reference proteome</keyword>
<dbReference type="Proteomes" id="UP001223144">
    <property type="component" value="Unassembled WGS sequence"/>
</dbReference>
<evidence type="ECO:0000313" key="1">
    <source>
        <dbReference type="EMBL" id="MDH2393551.1"/>
    </source>
</evidence>
<evidence type="ECO:0000313" key="2">
    <source>
        <dbReference type="Proteomes" id="UP001223144"/>
    </source>
</evidence>
<reference evidence="1 2" key="1">
    <citation type="submission" date="2023-04" db="EMBL/GenBank/DDBJ databases">
        <title>Streptomyces chengmaiensis sp. nov. isolated from the stem of mangrove plant in Hainan.</title>
        <authorList>
            <person name="Huang X."/>
            <person name="Zhou S."/>
            <person name="Chu X."/>
            <person name="Xie Y."/>
            <person name="Lin Y."/>
        </authorList>
    </citation>
    <scope>NUCLEOTIDE SEQUENCE [LARGE SCALE GENOMIC DNA]</scope>
    <source>
        <strain evidence="1 2">HNM0663</strain>
    </source>
</reference>
<dbReference type="EMBL" id="JARWBG010000071">
    <property type="protein sequence ID" value="MDH2393551.1"/>
    <property type="molecule type" value="Genomic_DNA"/>
</dbReference>
<proteinExistence type="predicted"/>
<comment type="caution">
    <text evidence="1">The sequence shown here is derived from an EMBL/GenBank/DDBJ whole genome shotgun (WGS) entry which is preliminary data.</text>
</comment>
<protein>
    <submittedName>
        <fullName evidence="1">Uncharacterized protein</fullName>
    </submittedName>
</protein>
<feature type="non-terminal residue" evidence="1">
    <location>
        <position position="80"/>
    </location>
</feature>
<accession>A0ABT6HXW5</accession>
<organism evidence="1 2">
    <name type="scientific">Streptomyces chengmaiensis</name>
    <dbReference type="NCBI Taxonomy" id="3040919"/>
    <lineage>
        <taxon>Bacteria</taxon>
        <taxon>Bacillati</taxon>
        <taxon>Actinomycetota</taxon>
        <taxon>Actinomycetes</taxon>
        <taxon>Kitasatosporales</taxon>
        <taxon>Streptomycetaceae</taxon>
        <taxon>Streptomyces</taxon>
    </lineage>
</organism>
<gene>
    <name evidence="1" type="ORF">QCN29_33260</name>
</gene>
<name>A0ABT6HXW5_9ACTN</name>
<sequence>MVNAAVGGGRGGTPFEGMSHEQMLAWLDEASSFHVRDAGDRLARAAGEIRKIALQLKFRPERVEWQGEGFEAFVEWGASL</sequence>